<feature type="region of interest" description="Disordered" evidence="11">
    <location>
        <begin position="2115"/>
        <end position="2140"/>
    </location>
</feature>
<evidence type="ECO:0000256" key="1">
    <source>
        <dbReference type="ARBA" id="ARBA00008891"/>
    </source>
</evidence>
<feature type="domain" description="Fibronectin type-III" evidence="13">
    <location>
        <begin position="1846"/>
        <end position="1937"/>
    </location>
</feature>
<feature type="domain" description="Fibronectin type-III" evidence="13">
    <location>
        <begin position="731"/>
        <end position="833"/>
    </location>
</feature>
<dbReference type="InterPro" id="IPR033131">
    <property type="entry name" value="Pectinesterase_Asp_AS"/>
</dbReference>
<feature type="domain" description="Fibronectin type-III" evidence="13">
    <location>
        <begin position="2041"/>
        <end position="2129"/>
    </location>
</feature>
<dbReference type="Pfam" id="PF01095">
    <property type="entry name" value="Pectinesterase"/>
    <property type="match status" value="1"/>
</dbReference>
<dbReference type="Gene3D" id="2.60.40.10">
    <property type="entry name" value="Immunoglobulins"/>
    <property type="match status" value="11"/>
</dbReference>
<comment type="similarity">
    <text evidence="1">Belongs to the pectinesterase family.</text>
</comment>
<dbReference type="SUPFAM" id="SSF51126">
    <property type="entry name" value="Pectin lyase-like"/>
    <property type="match status" value="2"/>
</dbReference>
<evidence type="ECO:0000259" key="13">
    <source>
        <dbReference type="PROSITE" id="PS50853"/>
    </source>
</evidence>
<evidence type="ECO:0000256" key="12">
    <source>
        <dbReference type="SAM" id="SignalP"/>
    </source>
</evidence>
<feature type="domain" description="Fibronectin type-III" evidence="13">
    <location>
        <begin position="2134"/>
        <end position="2224"/>
    </location>
</feature>
<evidence type="ECO:0000256" key="7">
    <source>
        <dbReference type="ARBA" id="ARBA00023277"/>
    </source>
</evidence>
<dbReference type="EMBL" id="CP027059">
    <property type="protein sequence ID" value="UQZ86269.1"/>
    <property type="molecule type" value="Genomic_DNA"/>
</dbReference>
<gene>
    <name evidence="15" type="primary">pel_2</name>
    <name evidence="15" type="ORF">SK3146_05562</name>
</gene>
<dbReference type="InterPro" id="IPR002022">
    <property type="entry name" value="Pec_lyase"/>
</dbReference>
<dbReference type="InterPro" id="IPR036116">
    <property type="entry name" value="FN3_sf"/>
</dbReference>
<evidence type="ECO:0000256" key="2">
    <source>
        <dbReference type="ARBA" id="ARBA00022729"/>
    </source>
</evidence>
<keyword evidence="4" id="KW-0136">Cellulose degradation</keyword>
<feature type="domain" description="Fibronectin type-III" evidence="13">
    <location>
        <begin position="1945"/>
        <end position="2033"/>
    </location>
</feature>
<keyword evidence="7 10" id="KW-0119">Carbohydrate metabolism</keyword>
<dbReference type="CDD" id="cd00063">
    <property type="entry name" value="FN3"/>
    <property type="match status" value="8"/>
</dbReference>
<dbReference type="Pfam" id="PF03442">
    <property type="entry name" value="CBM_X2"/>
    <property type="match status" value="1"/>
</dbReference>
<evidence type="ECO:0000256" key="6">
    <source>
        <dbReference type="ARBA" id="ARBA00023239"/>
    </source>
</evidence>
<keyword evidence="3" id="KW-0378">Hydrolase</keyword>
<dbReference type="InterPro" id="IPR001119">
    <property type="entry name" value="SLH_dom"/>
</dbReference>
<dbReference type="InterPro" id="IPR014756">
    <property type="entry name" value="Ig_E-set"/>
</dbReference>
<dbReference type="Pfam" id="PF00041">
    <property type="entry name" value="fn3"/>
    <property type="match status" value="4"/>
</dbReference>
<feature type="compositionally biased region" description="Low complexity" evidence="11">
    <location>
        <begin position="2115"/>
        <end position="2132"/>
    </location>
</feature>
<evidence type="ECO:0000313" key="16">
    <source>
        <dbReference type="Proteomes" id="UP001057134"/>
    </source>
</evidence>
<dbReference type="Gene3D" id="2.160.20.10">
    <property type="entry name" value="Single-stranded right-handed beta-helix, Pectin lyase-like"/>
    <property type="match status" value="2"/>
</dbReference>
<reference evidence="15" key="2">
    <citation type="journal article" date="2021" name="J Anim Sci Technol">
        <title>Complete genome sequence of Paenibacillus konkukensis sp. nov. SK3146 as a potential probiotic strain.</title>
        <authorList>
            <person name="Jung H.I."/>
            <person name="Park S."/>
            <person name="Niu K.M."/>
            <person name="Lee S.W."/>
            <person name="Kothari D."/>
            <person name="Yi K.J."/>
            <person name="Kim S.K."/>
        </authorList>
    </citation>
    <scope>NUCLEOTIDE SEQUENCE</scope>
    <source>
        <strain evidence="15">SK3146</strain>
    </source>
</reference>
<feature type="domain" description="SLH" evidence="14">
    <location>
        <begin position="2605"/>
        <end position="2665"/>
    </location>
</feature>
<feature type="region of interest" description="Disordered" evidence="11">
    <location>
        <begin position="2019"/>
        <end position="2038"/>
    </location>
</feature>
<dbReference type="InterPro" id="IPR012334">
    <property type="entry name" value="Pectin_lyas_fold"/>
</dbReference>
<dbReference type="EC" id="4.2.2.2" evidence="15"/>
<keyword evidence="5" id="KW-0063">Aspartyl esterase</keyword>
<dbReference type="InterPro" id="IPR013783">
    <property type="entry name" value="Ig-like_fold"/>
</dbReference>
<dbReference type="PROSITE" id="PS50853">
    <property type="entry name" value="FN3"/>
    <property type="match status" value="7"/>
</dbReference>
<feature type="domain" description="SLH" evidence="14">
    <location>
        <begin position="2479"/>
        <end position="2537"/>
    </location>
</feature>
<keyword evidence="2 12" id="KW-0732">Signal</keyword>
<comment type="subcellular location">
    <subcellularLocation>
        <location evidence="10">Secreted</location>
    </subcellularLocation>
</comment>
<dbReference type="SMART" id="SM00060">
    <property type="entry name" value="FN3"/>
    <property type="match status" value="10"/>
</dbReference>
<keyword evidence="16" id="KW-1185">Reference proteome</keyword>
<evidence type="ECO:0000256" key="5">
    <source>
        <dbReference type="ARBA" id="ARBA00023085"/>
    </source>
</evidence>
<dbReference type="SMART" id="SM00656">
    <property type="entry name" value="Amb_all"/>
    <property type="match status" value="1"/>
</dbReference>
<dbReference type="PROSITE" id="PS00503">
    <property type="entry name" value="PECTINESTERASE_2"/>
    <property type="match status" value="1"/>
</dbReference>
<accession>A0ABY4RWY3</accession>
<dbReference type="SUPFAM" id="SSF49265">
    <property type="entry name" value="Fibronectin type III"/>
    <property type="match status" value="6"/>
</dbReference>
<dbReference type="PANTHER" id="PTHR31321">
    <property type="entry name" value="ACYL-COA THIOESTER HYDROLASE YBHC-RELATED"/>
    <property type="match status" value="1"/>
</dbReference>
<comment type="similarity">
    <text evidence="10">Belongs to the polysaccharide lyase 1 family.</text>
</comment>
<evidence type="ECO:0000256" key="4">
    <source>
        <dbReference type="ARBA" id="ARBA00023001"/>
    </source>
</evidence>
<dbReference type="InterPro" id="IPR000070">
    <property type="entry name" value="Pectinesterase_cat"/>
</dbReference>
<feature type="domain" description="SLH" evidence="14">
    <location>
        <begin position="2538"/>
        <end position="2601"/>
    </location>
</feature>
<evidence type="ECO:0000256" key="10">
    <source>
        <dbReference type="RuleBase" id="RU361173"/>
    </source>
</evidence>
<dbReference type="Proteomes" id="UP001057134">
    <property type="component" value="Chromosome"/>
</dbReference>
<evidence type="ECO:0000259" key="14">
    <source>
        <dbReference type="PROSITE" id="PS51272"/>
    </source>
</evidence>
<feature type="compositionally biased region" description="Low complexity" evidence="11">
    <location>
        <begin position="2023"/>
        <end position="2038"/>
    </location>
</feature>
<feature type="signal peptide" evidence="12">
    <location>
        <begin position="1"/>
        <end position="33"/>
    </location>
</feature>
<keyword evidence="10" id="KW-0964">Secreted</keyword>
<dbReference type="InterPro" id="IPR003961">
    <property type="entry name" value="FN3_dom"/>
</dbReference>
<evidence type="ECO:0000256" key="11">
    <source>
        <dbReference type="SAM" id="MobiDB-lite"/>
    </source>
</evidence>
<dbReference type="InterPro" id="IPR005102">
    <property type="entry name" value="Carbo-bd_X2"/>
</dbReference>
<sequence>MIKSRIFKSMRVMLCLLLAASYIPLLNLPEAEAASLPVGWSSLSYNGSSGTAVYDSKAGGFTVTSTASAGITNQNAAAEQFQYAYTPVSGDFTLIARLISFPYVSGAQAGILVRSSLEQGSSFVYNYMYGTGGQFQPYVSVKGASSSNAASNSGYKIDGANATYDTPPSYLRVSKQWGGTKADVYFDIGTSDGTTVTWTRVNGKSITDAAASQPMYVGFAVGKAASASFDSVTLLPSYSNAPTTAIADLAGALPAGLDAPELSGTAGDNQVTLSWNAVTDAVYYNVGRSMNSAGPYTRLNAAPVTGLGYTDYAVAKGMTYNYVVTAANAVTESVYSNMVSVTLADPSVLAAPAGLTATAGDGKVELAWNEVTGAASYNVKQSVKAGGPYATIAAVTGGTGYTSAGLTNGTTYYYVVSAVGSGGESADSSEVSEKPGVYLINDHFETSPLGDTPAGYVSIANAGDEAINNITVINNSHLTNKYYSPTETAPANNKSAAVAGNSTNVLWINDNANASRRGGFTNSFAPVSGKGGLTAELRFMQPKVIGDSYPLELLDSSGKTVLSFSVSNLSVLETINPSVWYTLKFVADTGANSADVYVNGVYKGNYTFSLTNTDIAKIQARTAGSSTGSMYVDDVRVYRQSTVTPQRLTAAGANETVVLSWNEASGADSYNVYRSAAPGGPYTRIASEVAQASYKDTGLINKKEYYYVVTAQSESGESDASNEARGYPNNVPAPAQAPVFGQTDIRDSQISLNWSPISVVDDTGVKVDSAYTLLRSTHPDGPFVTVAEKLEDTSYLDKNLTNGTDYYYRVTAWNMGGAGPDSELLKVAPAAPLEAPVLIGAAAGDNKVDLSWTSVPGATRYSVKRSAANGGPYTTVKDVDGVSFTDTGAANGDAYYYVVTASRDAGAGLMQESRISNQMKAVPYAAEAGAPAVPAGLQAVAGEGSVSLTWDAAGGAESYKVKRAAASGGPYTELGSTGEASYQDTSVANGTIYYYVVSAVNANGASPDTDEIAVLPAKVLTVDKNAAAGGEGFGITLFNTIQDAVNAVPANNTERIVIYIQPGTYTEKLLVDRPYVSLVGAGMDETTIVYGDYAGTSATAGQPGHTGNTFLSQTVKVTADNFTAAHLTIENSAAPRSAVAQAVALSLYSDKASFESVKLKGYQDTLYDGLNPSNQARHYFHNSVIQGDVDFIFGEAPAVVMDNVKLVLVSNSGGGGHITAGAQKNVTDKGYVFLNSQIVDDASAQGTYDLGRGWKDYARVSFINTLIDSKKFLAEGWSSSCAGSCKVSYFSEYNSYGPGANPSARTMATQLTGPEASLTIPQLFDGWDPSVQVIMPKLQYAPTVSAAAASFDKNAAKQADIQVNVQYNGHALKGIANGQTLLGAADYSVAGSVVTISKTYLAGLPEGTAVLSFQFDSVTVPLTVTISNSDASDIGKRVLGVNDGWGSFTTGTTGGSKASAANIYTVAKRSELIRALGGDNSKNASNATPKIIYIKGTIDMNVDENDNPVGIDDYRDPAYSLEAYLAAYDPAVWGTDSVPSGPLETARAASEKKQGDAIKINVGSNTTIVGLPGSNAKIVGGNLMIQNVDNVIVRNIDFQNAFDYFPQWDPTDGASGNWNSAFDNITVKGAKHVWIDHNTFSDGANRDDYGVSYFGRQYQQHDGSLDITNGSDLITVSYNYFHDHDKTTLVGGSDSYTDDRGKERITFHHNYYKNITQRAPRVRFGQVHVYNNYYEGTANDPSYPFLYAIGVGFESQIVAQNNYFSLDTGTSAASLIQVSPGGTLFTDTGSVLNGEAVNIAQSKGGLSPAGWTPTLFTAMDETSDVPSIVTTQAGAENTLPVIPAERPKAPEGLTVTAGSGQVSLKWSEVAGAASYNVKRSTTQGGAYATIAENVTGTSYTDTGLMNGTTYYYVVTAVNDGGESANSAEAEATPTEPVTPAGPLKAPEGLTLTASSGQVSLKWSEVAGAASYKVKRSTTQGGAYATIAENVAGTSYTDTGLTNGTTYYYVVTAVNDGGESANSAEAEATPTEPVTPAEPLKAPEGLTLTAGSGQISLKWSEVAGAASYKVKRSTTQGGAYATIAENVTGTSYTDTGLMNGTTYYYVVTAVNDGGESANSAEAEATPTEPVTPSERPKAPEGLTLTAGSGQVSLKWSEVAGAASYKVKRSTTQGGAYATIAENIAGTSYTDTGLTNGTTYYYVVTAVNDGGESANSAEAEATPYFIKHRSSSSGGSGGGSAVTTPDVTAEPQTGGVKLEHLPTVGETTADGRQAVKAVLNDEALAEALEALKAAVGSGDQRIAIALKGNNEPIGRLEIAPAALAELAAQAPNAVISVQYGTAAYDLPLNAVDLAALASKLGADSQEVKLIVSIETVGGETLAALEGQAKRAGLKLVAPAVDFTVTAEDHNGKQITVNDFGTVYVSRTLEFAHEVNPQTATAVWYDPASGAFRFVPATFAVSGGATRATIQRPGNSIYTVVEHAKSFDDLSGHWSRSDVELLASKLVINGMTDSSFAPQRDITRAEFAALLVRALGLTETASAKFSDVQPGDWFAGAVGAASQAGLVDGFENGSFQPEASITREQMAVMIARAMNAAGKRADGSLASLSRFADAQSIGSWAREAVAQAVNAGIINGVTADDFAPSAEASRAEAAVMLKRMLQYERLID</sequence>
<proteinExistence type="inferred from homology"/>
<dbReference type="GO" id="GO:0030570">
    <property type="term" value="F:pectate lyase activity"/>
    <property type="evidence" value="ECO:0007669"/>
    <property type="project" value="UniProtKB-EC"/>
</dbReference>
<feature type="active site" evidence="9">
    <location>
        <position position="1190"/>
    </location>
</feature>
<keyword evidence="6 10" id="KW-0456">Lyase</keyword>
<reference evidence="15" key="1">
    <citation type="submission" date="2018-02" db="EMBL/GenBank/DDBJ databases">
        <authorList>
            <person name="Kim S.-K."/>
            <person name="Jung H.-I."/>
            <person name="Lee S.-W."/>
        </authorList>
    </citation>
    <scope>NUCLEOTIDE SEQUENCE</scope>
    <source>
        <strain evidence="15">SK3146</strain>
    </source>
</reference>
<evidence type="ECO:0000313" key="15">
    <source>
        <dbReference type="EMBL" id="UQZ86269.1"/>
    </source>
</evidence>
<dbReference type="Gene3D" id="2.60.120.200">
    <property type="match status" value="1"/>
</dbReference>
<dbReference type="Pfam" id="PF00544">
    <property type="entry name" value="Pectate_lyase_4"/>
    <property type="match status" value="1"/>
</dbReference>
<name>A0ABY4RWY3_9BACL</name>
<dbReference type="SUPFAM" id="SSF81296">
    <property type="entry name" value="E set domains"/>
    <property type="match status" value="1"/>
</dbReference>
<dbReference type="PROSITE" id="PS51272">
    <property type="entry name" value="SLH"/>
    <property type="match status" value="3"/>
</dbReference>
<protein>
    <submittedName>
        <fullName evidence="15">Pectate lyase</fullName>
        <ecNumber evidence="15">4.2.2.2</ecNumber>
    </submittedName>
</protein>
<feature type="domain" description="Fibronectin type-III" evidence="13">
    <location>
        <begin position="253"/>
        <end position="346"/>
    </location>
</feature>
<keyword evidence="8 10" id="KW-0624">Polysaccharide degradation</keyword>
<evidence type="ECO:0000256" key="8">
    <source>
        <dbReference type="ARBA" id="ARBA00023326"/>
    </source>
</evidence>
<evidence type="ECO:0000256" key="9">
    <source>
        <dbReference type="PROSITE-ProRule" id="PRU10040"/>
    </source>
</evidence>
<dbReference type="InterPro" id="IPR011050">
    <property type="entry name" value="Pectin_lyase_fold/virulence"/>
</dbReference>
<feature type="chain" id="PRO_5046997424" evidence="12">
    <location>
        <begin position="34"/>
        <end position="2665"/>
    </location>
</feature>
<dbReference type="Pfam" id="PF00395">
    <property type="entry name" value="SLH"/>
    <property type="match status" value="3"/>
</dbReference>
<dbReference type="PANTHER" id="PTHR31321:SF57">
    <property type="entry name" value="PECTINESTERASE 53-RELATED"/>
    <property type="match status" value="1"/>
</dbReference>
<feature type="domain" description="Fibronectin type-III" evidence="13">
    <location>
        <begin position="930"/>
        <end position="1024"/>
    </location>
</feature>
<feature type="region of interest" description="Disordered" evidence="11">
    <location>
        <begin position="2226"/>
        <end position="2251"/>
    </location>
</feature>
<organism evidence="15 16">
    <name type="scientific">Paenibacillus konkukensis</name>
    <dbReference type="NCBI Taxonomy" id="2020716"/>
    <lineage>
        <taxon>Bacteria</taxon>
        <taxon>Bacillati</taxon>
        <taxon>Bacillota</taxon>
        <taxon>Bacilli</taxon>
        <taxon>Bacillales</taxon>
        <taxon>Paenibacillaceae</taxon>
        <taxon>Paenibacillus</taxon>
    </lineage>
</organism>
<evidence type="ECO:0000256" key="3">
    <source>
        <dbReference type="ARBA" id="ARBA00022801"/>
    </source>
</evidence>